<dbReference type="InterPro" id="IPR036365">
    <property type="entry name" value="PGBD-like_sf"/>
</dbReference>
<evidence type="ECO:0000313" key="3">
    <source>
        <dbReference type="EMBL" id="MBF4763347.1"/>
    </source>
</evidence>
<evidence type="ECO:0000256" key="1">
    <source>
        <dbReference type="SAM" id="SignalP"/>
    </source>
</evidence>
<accession>A0A930YE27</accession>
<dbReference type="Proteomes" id="UP000640489">
    <property type="component" value="Unassembled WGS sequence"/>
</dbReference>
<dbReference type="Pfam" id="PF01471">
    <property type="entry name" value="PG_binding_1"/>
    <property type="match status" value="2"/>
</dbReference>
<dbReference type="RefSeq" id="WP_194706534.1">
    <property type="nucleotide sequence ID" value="NZ_JADKPN010000004.1"/>
</dbReference>
<protein>
    <submittedName>
        <fullName evidence="3">Peptidoglycan-binding protein</fullName>
    </submittedName>
</protein>
<gene>
    <name evidence="3" type="ORF">ISU07_09415</name>
</gene>
<dbReference type="InterPro" id="IPR036366">
    <property type="entry name" value="PGBDSf"/>
</dbReference>
<dbReference type="SUPFAM" id="SSF47090">
    <property type="entry name" value="PGBD-like"/>
    <property type="match status" value="2"/>
</dbReference>
<sequence>MRTLASVVVTLLVSVLLLGFLGPAASGAAPPTAGRQATCQRTLPSYPEIKRGTTSRAVRSLQCVLNDAGFGPVTVDGFYGPETQAAVKELTDGFECCIKNPLRVRTWYWVILFTASHKLGGLERGDSGIRVKTLQRALRADGETLAVDGAFGGQTERALMAFQENCQEKQTGRVDQQTLFNLSQGGCGAS</sequence>
<comment type="caution">
    <text evidence="3">The sequence shown here is derived from an EMBL/GenBank/DDBJ whole genome shotgun (WGS) entry which is preliminary data.</text>
</comment>
<feature type="domain" description="Peptidoglycan binding-like" evidence="2">
    <location>
        <begin position="56"/>
        <end position="89"/>
    </location>
</feature>
<dbReference type="Gene3D" id="1.10.101.10">
    <property type="entry name" value="PGBD-like superfamily/PGBD"/>
    <property type="match status" value="2"/>
</dbReference>
<feature type="signal peptide" evidence="1">
    <location>
        <begin position="1"/>
        <end position="28"/>
    </location>
</feature>
<feature type="chain" id="PRO_5037428042" evidence="1">
    <location>
        <begin position="29"/>
        <end position="190"/>
    </location>
</feature>
<dbReference type="EMBL" id="JADKPN010000004">
    <property type="protein sequence ID" value="MBF4763347.1"/>
    <property type="molecule type" value="Genomic_DNA"/>
</dbReference>
<dbReference type="InterPro" id="IPR002477">
    <property type="entry name" value="Peptidoglycan-bd-like"/>
</dbReference>
<feature type="domain" description="Peptidoglycan binding-like" evidence="2">
    <location>
        <begin position="130"/>
        <end position="179"/>
    </location>
</feature>
<evidence type="ECO:0000259" key="2">
    <source>
        <dbReference type="Pfam" id="PF01471"/>
    </source>
</evidence>
<keyword evidence="4" id="KW-1185">Reference proteome</keyword>
<reference evidence="3" key="1">
    <citation type="submission" date="2020-11" db="EMBL/GenBank/DDBJ databases">
        <title>Nocardioides sp. nov., isolated from Soil of Cynanchum wilfordii Hemsley rhizosphere.</title>
        <authorList>
            <person name="Lee J.-S."/>
            <person name="Suh M.K."/>
            <person name="Kim J.-S."/>
        </authorList>
    </citation>
    <scope>NUCLEOTIDE SEQUENCE</scope>
    <source>
        <strain evidence="3">KCTC 19275</strain>
    </source>
</reference>
<proteinExistence type="predicted"/>
<evidence type="ECO:0000313" key="4">
    <source>
        <dbReference type="Proteomes" id="UP000640489"/>
    </source>
</evidence>
<name>A0A930YE27_9ACTN</name>
<keyword evidence="1" id="KW-0732">Signal</keyword>
<organism evidence="3 4">
    <name type="scientific">Nocardioides islandensis</name>
    <dbReference type="NCBI Taxonomy" id="433663"/>
    <lineage>
        <taxon>Bacteria</taxon>
        <taxon>Bacillati</taxon>
        <taxon>Actinomycetota</taxon>
        <taxon>Actinomycetes</taxon>
        <taxon>Propionibacteriales</taxon>
        <taxon>Nocardioidaceae</taxon>
        <taxon>Nocardioides</taxon>
    </lineage>
</organism>
<dbReference type="AlphaFoldDB" id="A0A930YE27"/>